<sequence>MRWGVGCHGDGSRSAGCCSSLPSKSPADQCSPRNVAVDSPGWNDVILGCPKSTAEKKSFFYISLGWCRKGGRSNKKSSADLWHVKQMDESGR</sequence>
<dbReference type="Proteomes" id="UP001054837">
    <property type="component" value="Unassembled WGS sequence"/>
</dbReference>
<protein>
    <submittedName>
        <fullName evidence="2">Uncharacterized protein</fullName>
    </submittedName>
</protein>
<organism evidence="2 3">
    <name type="scientific">Caerostris darwini</name>
    <dbReference type="NCBI Taxonomy" id="1538125"/>
    <lineage>
        <taxon>Eukaryota</taxon>
        <taxon>Metazoa</taxon>
        <taxon>Ecdysozoa</taxon>
        <taxon>Arthropoda</taxon>
        <taxon>Chelicerata</taxon>
        <taxon>Arachnida</taxon>
        <taxon>Araneae</taxon>
        <taxon>Araneomorphae</taxon>
        <taxon>Entelegynae</taxon>
        <taxon>Araneoidea</taxon>
        <taxon>Araneidae</taxon>
        <taxon>Caerostris</taxon>
    </lineage>
</organism>
<feature type="compositionally biased region" description="Polar residues" evidence="1">
    <location>
        <begin position="20"/>
        <end position="32"/>
    </location>
</feature>
<proteinExistence type="predicted"/>
<dbReference type="AlphaFoldDB" id="A0AAV4PAR7"/>
<name>A0AAV4PAR7_9ARAC</name>
<dbReference type="EMBL" id="BPLQ01002481">
    <property type="protein sequence ID" value="GIX93261.1"/>
    <property type="molecule type" value="Genomic_DNA"/>
</dbReference>
<reference evidence="2 3" key="1">
    <citation type="submission" date="2021-06" db="EMBL/GenBank/DDBJ databases">
        <title>Caerostris darwini draft genome.</title>
        <authorList>
            <person name="Kono N."/>
            <person name="Arakawa K."/>
        </authorList>
    </citation>
    <scope>NUCLEOTIDE SEQUENCE [LARGE SCALE GENOMIC DNA]</scope>
</reference>
<gene>
    <name evidence="2" type="ORF">CDAR_435741</name>
</gene>
<evidence type="ECO:0000313" key="2">
    <source>
        <dbReference type="EMBL" id="GIX93261.1"/>
    </source>
</evidence>
<evidence type="ECO:0000256" key="1">
    <source>
        <dbReference type="SAM" id="MobiDB-lite"/>
    </source>
</evidence>
<keyword evidence="3" id="KW-1185">Reference proteome</keyword>
<comment type="caution">
    <text evidence="2">The sequence shown here is derived from an EMBL/GenBank/DDBJ whole genome shotgun (WGS) entry which is preliminary data.</text>
</comment>
<accession>A0AAV4PAR7</accession>
<feature type="region of interest" description="Disordered" evidence="1">
    <location>
        <begin position="1"/>
        <end position="33"/>
    </location>
</feature>
<evidence type="ECO:0000313" key="3">
    <source>
        <dbReference type="Proteomes" id="UP001054837"/>
    </source>
</evidence>